<dbReference type="EMBL" id="OZ035825">
    <property type="protein sequence ID" value="CAL1600918.1"/>
    <property type="molecule type" value="Genomic_DNA"/>
</dbReference>
<feature type="compositionally biased region" description="Low complexity" evidence="7">
    <location>
        <begin position="243"/>
        <end position="255"/>
    </location>
</feature>
<dbReference type="AlphaFoldDB" id="A0AAV2LKK8"/>
<evidence type="ECO:0000313" key="9">
    <source>
        <dbReference type="Proteomes" id="UP001497482"/>
    </source>
</evidence>
<evidence type="ECO:0000256" key="3">
    <source>
        <dbReference type="ARBA" id="ARBA00022525"/>
    </source>
</evidence>
<keyword evidence="3" id="KW-0964">Secreted</keyword>
<feature type="region of interest" description="Disordered" evidence="7">
    <location>
        <begin position="98"/>
        <end position="122"/>
    </location>
</feature>
<dbReference type="PANTHER" id="PTHR15258">
    <property type="entry name" value="FGF BINDING PROTEIN-RELATED"/>
    <property type="match status" value="1"/>
</dbReference>
<dbReference type="GO" id="GO:0007267">
    <property type="term" value="P:cell-cell signaling"/>
    <property type="evidence" value="ECO:0007669"/>
    <property type="project" value="TreeGrafter"/>
</dbReference>
<keyword evidence="6" id="KW-0340">Growth factor binding</keyword>
<keyword evidence="9" id="KW-1185">Reference proteome</keyword>
<proteinExistence type="inferred from homology"/>
<protein>
    <recommendedName>
        <fullName evidence="10">Fibroblast growth factor binding protein 1b</fullName>
    </recommendedName>
</protein>
<evidence type="ECO:0000256" key="5">
    <source>
        <dbReference type="ARBA" id="ARBA00023157"/>
    </source>
</evidence>
<keyword evidence="5" id="KW-1015">Disulfide bond</keyword>
<gene>
    <name evidence="8" type="ORF">KC01_LOCUS28982</name>
</gene>
<evidence type="ECO:0000256" key="1">
    <source>
        <dbReference type="ARBA" id="ARBA00004613"/>
    </source>
</evidence>
<evidence type="ECO:0008006" key="10">
    <source>
        <dbReference type="Google" id="ProtNLM"/>
    </source>
</evidence>
<evidence type="ECO:0000256" key="7">
    <source>
        <dbReference type="SAM" id="MobiDB-lite"/>
    </source>
</evidence>
<name>A0AAV2LKK8_KNICA</name>
<accession>A0AAV2LKK8</accession>
<dbReference type="GO" id="GO:0019838">
    <property type="term" value="F:growth factor binding"/>
    <property type="evidence" value="ECO:0007669"/>
    <property type="project" value="UniProtKB-KW"/>
</dbReference>
<evidence type="ECO:0000256" key="4">
    <source>
        <dbReference type="ARBA" id="ARBA00022729"/>
    </source>
</evidence>
<evidence type="ECO:0000256" key="2">
    <source>
        <dbReference type="ARBA" id="ARBA00008326"/>
    </source>
</evidence>
<sequence>MLGVVVENEAKTQKDQTVCIPMMSGIVLGMNCSVRLGGRRGRVELCVCVKAMCSTRHFSQPDQTALLHSTVNMLVLRSAFPWIVVSILALLSLCSGARDRPRSKGVTRAPRGSGEASSRGKFNLKNGMQCSWVTKDVSRGVKMTVKCQDPQARVTGGVTDVECAYNAKPQSCPGYQSNPKAYYKQVSRALKKLQGGLCQDERALVKVGMCKRAPRDAHFKLDRSTSVFAAQSGVDPSPHPKNPSTISTTTRRSATPTPPAGVDRVTPTDCKRRADHRTVAQEYCNSSWASVCSFFFSMLQSEDC</sequence>
<organism evidence="8 9">
    <name type="scientific">Knipowitschia caucasica</name>
    <name type="common">Caucasian dwarf goby</name>
    <name type="synonym">Pomatoschistus caucasicus</name>
    <dbReference type="NCBI Taxonomy" id="637954"/>
    <lineage>
        <taxon>Eukaryota</taxon>
        <taxon>Metazoa</taxon>
        <taxon>Chordata</taxon>
        <taxon>Craniata</taxon>
        <taxon>Vertebrata</taxon>
        <taxon>Euteleostomi</taxon>
        <taxon>Actinopterygii</taxon>
        <taxon>Neopterygii</taxon>
        <taxon>Teleostei</taxon>
        <taxon>Neoteleostei</taxon>
        <taxon>Acanthomorphata</taxon>
        <taxon>Gobiaria</taxon>
        <taxon>Gobiiformes</taxon>
        <taxon>Gobioidei</taxon>
        <taxon>Gobiidae</taxon>
        <taxon>Gobiinae</taxon>
        <taxon>Knipowitschia</taxon>
    </lineage>
</organism>
<keyword evidence="4" id="KW-0732">Signal</keyword>
<evidence type="ECO:0000313" key="8">
    <source>
        <dbReference type="EMBL" id="CAL1600918.1"/>
    </source>
</evidence>
<comment type="similarity">
    <text evidence="2">Belongs to the fibroblast growth factor-binding protein family.</text>
</comment>
<reference evidence="8 9" key="1">
    <citation type="submission" date="2024-04" db="EMBL/GenBank/DDBJ databases">
        <authorList>
            <person name="Waldvogel A.-M."/>
            <person name="Schoenle A."/>
        </authorList>
    </citation>
    <scope>NUCLEOTIDE SEQUENCE [LARGE SCALE GENOMIC DNA]</scope>
</reference>
<dbReference type="Pfam" id="PF06473">
    <property type="entry name" value="FGF-BP1"/>
    <property type="match status" value="1"/>
</dbReference>
<comment type="subcellular location">
    <subcellularLocation>
        <location evidence="1">Secreted</location>
    </subcellularLocation>
</comment>
<evidence type="ECO:0000256" key="6">
    <source>
        <dbReference type="ARBA" id="ARBA00023183"/>
    </source>
</evidence>
<dbReference type="InterPro" id="IPR010510">
    <property type="entry name" value="FGF1-bd"/>
</dbReference>
<dbReference type="GO" id="GO:0005576">
    <property type="term" value="C:extracellular region"/>
    <property type="evidence" value="ECO:0007669"/>
    <property type="project" value="UniProtKB-SubCell"/>
</dbReference>
<dbReference type="PANTHER" id="PTHR15258:SF2">
    <property type="entry name" value="FIBROBLAST GROWTH FACTOR-BINDING PROTEIN 1"/>
    <property type="match status" value="1"/>
</dbReference>
<feature type="region of interest" description="Disordered" evidence="7">
    <location>
        <begin position="230"/>
        <end position="269"/>
    </location>
</feature>
<dbReference type="Proteomes" id="UP001497482">
    <property type="component" value="Chromosome 3"/>
</dbReference>